<sequence>MTSSTLEFYPKDFPYVVGIDFGTTFSGCSCVFADDDIDEMFDITEWSRRGGSIYPKVPTASFYEQDTKTLVAWGYEAIRKANLPNSKGSLITKFKLLLDTSIQTSQNLPNGLTTLQVIADYLRAFYKHVHEQFQTKLGAVYDNSKFRYCLTVPAIWDDRAKATMREAAIIAGIVSRSDHPDRLMLTSEPEAAALYCEKKSNQFNLSHEQRFMICDAGGGTVDLIVFEIEDSSGVKSLREVTKGSGGSCGSTFLDKNMQKLIEKRFGSHAKNNKAAIQYLMDHFVTTTKPEFENEDDEYFTVPAVLNLRGGKMSDIGVDDGRLCISVDELREDVFEPVVKQVLNLISGQINQSQKQIDAIFLVGGFGQSRYLGKRVQDTFKDKVGNICVPSRGEISVMRGAVMFGVDPAKVSHRILRRTYGIHISKPFDSLLDPPEKKYTAADGEIRCLDHFYVYATKGECVAMNKCVSKQLYTFYPDNFNLDLFVYDISERSPRFVTDPGVRRVAIFECKPPFLQGVKTNEKVPFTANMYFGKMELLIEVIMKGHTFLYTSAFGSHELEKTIV</sequence>
<reference evidence="3 4" key="1">
    <citation type="submission" date="2024-04" db="EMBL/GenBank/DDBJ databases">
        <title>Symmetric and asymmetric DNA N6-adenine methylation regulates different biological responses in Mucorales.</title>
        <authorList>
            <consortium name="Lawrence Berkeley National Laboratory"/>
            <person name="Lax C."/>
            <person name="Mondo S.J."/>
            <person name="Osorio-Concepcion M."/>
            <person name="Muszewska A."/>
            <person name="Corrochano-Luque M."/>
            <person name="Gutierrez G."/>
            <person name="Riley R."/>
            <person name="Lipzen A."/>
            <person name="Guo J."/>
            <person name="Hundley H."/>
            <person name="Amirebrahimi M."/>
            <person name="Ng V."/>
            <person name="Lorenzo-Gutierrez D."/>
            <person name="Binder U."/>
            <person name="Yang J."/>
            <person name="Song Y."/>
            <person name="Canovas D."/>
            <person name="Navarro E."/>
            <person name="Freitag M."/>
            <person name="Gabaldon T."/>
            <person name="Grigoriev I.V."/>
            <person name="Corrochano L.M."/>
            <person name="Nicolas F.E."/>
            <person name="Garre V."/>
        </authorList>
    </citation>
    <scope>NUCLEOTIDE SEQUENCE [LARGE SCALE GENOMIC DNA]</scope>
    <source>
        <strain evidence="3 4">L51</strain>
    </source>
</reference>
<evidence type="ECO:0008006" key="5">
    <source>
        <dbReference type="Google" id="ProtNLM"/>
    </source>
</evidence>
<evidence type="ECO:0000256" key="2">
    <source>
        <dbReference type="ARBA" id="ARBA00022840"/>
    </source>
</evidence>
<dbReference type="CDD" id="cd10229">
    <property type="entry name" value="ASKHA_NBD_HSP70_HSPA12"/>
    <property type="match status" value="1"/>
</dbReference>
<dbReference type="InterPro" id="IPR013126">
    <property type="entry name" value="Hsp_70_fam"/>
</dbReference>
<keyword evidence="1" id="KW-0547">Nucleotide-binding</keyword>
<dbReference type="Proteomes" id="UP001448207">
    <property type="component" value="Unassembled WGS sequence"/>
</dbReference>
<gene>
    <name evidence="3" type="ORF">J3Q64DRAFT_1641945</name>
</gene>
<dbReference type="SUPFAM" id="SSF53067">
    <property type="entry name" value="Actin-like ATPase domain"/>
    <property type="match status" value="2"/>
</dbReference>
<name>A0ABR3AVM1_PHYBL</name>
<organism evidence="3 4">
    <name type="scientific">Phycomyces blakesleeanus</name>
    <dbReference type="NCBI Taxonomy" id="4837"/>
    <lineage>
        <taxon>Eukaryota</taxon>
        <taxon>Fungi</taxon>
        <taxon>Fungi incertae sedis</taxon>
        <taxon>Mucoromycota</taxon>
        <taxon>Mucoromycotina</taxon>
        <taxon>Mucoromycetes</taxon>
        <taxon>Mucorales</taxon>
        <taxon>Phycomycetaceae</taxon>
        <taxon>Phycomyces</taxon>
    </lineage>
</organism>
<accession>A0ABR3AVM1</accession>
<protein>
    <recommendedName>
        <fullName evidence="5">Actin-like ATPase domain-containing protein</fullName>
    </recommendedName>
</protein>
<dbReference type="PANTHER" id="PTHR14187:SF5">
    <property type="entry name" value="HEAT SHOCK 70 KDA PROTEIN 12A"/>
    <property type="match status" value="1"/>
</dbReference>
<dbReference type="InterPro" id="IPR043129">
    <property type="entry name" value="ATPase_NBD"/>
</dbReference>
<dbReference type="PANTHER" id="PTHR14187">
    <property type="entry name" value="ALPHA KINASE/ELONGATION FACTOR 2 KINASE"/>
    <property type="match status" value="1"/>
</dbReference>
<dbReference type="Pfam" id="PF00012">
    <property type="entry name" value="HSP70"/>
    <property type="match status" value="1"/>
</dbReference>
<keyword evidence="4" id="KW-1185">Reference proteome</keyword>
<comment type="caution">
    <text evidence="3">The sequence shown here is derived from an EMBL/GenBank/DDBJ whole genome shotgun (WGS) entry which is preliminary data.</text>
</comment>
<dbReference type="EMBL" id="JBCLYO010000013">
    <property type="protein sequence ID" value="KAL0083644.1"/>
    <property type="molecule type" value="Genomic_DNA"/>
</dbReference>
<evidence type="ECO:0000256" key="1">
    <source>
        <dbReference type="ARBA" id="ARBA00022741"/>
    </source>
</evidence>
<evidence type="ECO:0000313" key="4">
    <source>
        <dbReference type="Proteomes" id="UP001448207"/>
    </source>
</evidence>
<proteinExistence type="predicted"/>
<dbReference type="Gene3D" id="3.30.420.40">
    <property type="match status" value="2"/>
</dbReference>
<evidence type="ECO:0000313" key="3">
    <source>
        <dbReference type="EMBL" id="KAL0083644.1"/>
    </source>
</evidence>
<keyword evidence="2" id="KW-0067">ATP-binding</keyword>